<dbReference type="PANTHER" id="PTHR43674">
    <property type="entry name" value="NITRILASE C965.09-RELATED"/>
    <property type="match status" value="1"/>
</dbReference>
<evidence type="ECO:0000259" key="2">
    <source>
        <dbReference type="PROSITE" id="PS50263"/>
    </source>
</evidence>
<sequence>MLPTRAFENGVWIILCDKAGLESYTAMNTGRSCVINPLGHIVGESPSDTSEALIAVIDTEMASFPLPEKGNRCFSRLIDPTEDLPVTAYMKEPVCLPDSGILSSVAYFSAENMEHYIATASRMIRILQDQGSSLILLPCCGKNEDVDNITRQIRPLLNPDVVVCVSGSLDADGHKKKAAVAFSQNNTYGPVFLDNSCRPDIFSTEVGRLGLLIGDEMFLPEVARCMMLDGAQMLLWCDSRRYAMTEKVARCRAAENRVFLMRSGTGEDEDNSFIVLPTGAISAATVPKVEQAVSTYCLLAEAYSKTVVPGTDVVRGRIPYVYKELKNTHRKEDL</sequence>
<organism evidence="3">
    <name type="scientific">bioreactor metagenome</name>
    <dbReference type="NCBI Taxonomy" id="1076179"/>
    <lineage>
        <taxon>unclassified sequences</taxon>
        <taxon>metagenomes</taxon>
        <taxon>ecological metagenomes</taxon>
    </lineage>
</organism>
<reference evidence="3" key="1">
    <citation type="submission" date="2019-08" db="EMBL/GenBank/DDBJ databases">
        <authorList>
            <person name="Kucharzyk K."/>
            <person name="Murdoch R.W."/>
            <person name="Higgins S."/>
            <person name="Loffler F."/>
        </authorList>
    </citation>
    <scope>NUCLEOTIDE SEQUENCE</scope>
</reference>
<dbReference type="AlphaFoldDB" id="A0A645DGE7"/>
<evidence type="ECO:0000256" key="1">
    <source>
        <dbReference type="ARBA" id="ARBA00022801"/>
    </source>
</evidence>
<evidence type="ECO:0000313" key="3">
    <source>
        <dbReference type="EMBL" id="MPM87652.1"/>
    </source>
</evidence>
<dbReference type="SUPFAM" id="SSF56317">
    <property type="entry name" value="Carbon-nitrogen hydrolase"/>
    <property type="match status" value="2"/>
</dbReference>
<dbReference type="PROSITE" id="PS50263">
    <property type="entry name" value="CN_HYDROLASE"/>
    <property type="match status" value="1"/>
</dbReference>
<dbReference type="Pfam" id="PF00795">
    <property type="entry name" value="CN_hydrolase"/>
    <property type="match status" value="2"/>
</dbReference>
<keyword evidence="1" id="KW-0378">Hydrolase</keyword>
<dbReference type="InterPro" id="IPR036526">
    <property type="entry name" value="C-N_Hydrolase_sf"/>
</dbReference>
<proteinExistence type="predicted"/>
<dbReference type="EMBL" id="VSSQ01035440">
    <property type="protein sequence ID" value="MPM87652.1"/>
    <property type="molecule type" value="Genomic_DNA"/>
</dbReference>
<dbReference type="GO" id="GO:0016811">
    <property type="term" value="F:hydrolase activity, acting on carbon-nitrogen (but not peptide) bonds, in linear amides"/>
    <property type="evidence" value="ECO:0007669"/>
    <property type="project" value="UniProtKB-ARBA"/>
</dbReference>
<dbReference type="Gene3D" id="3.60.110.10">
    <property type="entry name" value="Carbon-nitrogen hydrolase"/>
    <property type="match status" value="2"/>
</dbReference>
<dbReference type="CDD" id="cd07197">
    <property type="entry name" value="nitrilase"/>
    <property type="match status" value="1"/>
</dbReference>
<accession>A0A645DGE7</accession>
<gene>
    <name evidence="3" type="ORF">SDC9_134752</name>
</gene>
<name>A0A645DGE7_9ZZZZ</name>
<feature type="domain" description="CN hydrolase" evidence="2">
    <location>
        <begin position="1"/>
        <end position="59"/>
    </location>
</feature>
<dbReference type="InterPro" id="IPR003010">
    <property type="entry name" value="C-N_Hydrolase"/>
</dbReference>
<dbReference type="PANTHER" id="PTHR43674:SF2">
    <property type="entry name" value="BETA-UREIDOPROPIONASE"/>
    <property type="match status" value="1"/>
</dbReference>
<dbReference type="InterPro" id="IPR050345">
    <property type="entry name" value="Aliph_Amidase/BUP"/>
</dbReference>
<protein>
    <recommendedName>
        <fullName evidence="2">CN hydrolase domain-containing protein</fullName>
    </recommendedName>
</protein>
<comment type="caution">
    <text evidence="3">The sequence shown here is derived from an EMBL/GenBank/DDBJ whole genome shotgun (WGS) entry which is preliminary data.</text>
</comment>